<evidence type="ECO:0000313" key="2">
    <source>
        <dbReference type="EMBL" id="GAA0660881.1"/>
    </source>
</evidence>
<keyword evidence="1" id="KW-1133">Transmembrane helix</keyword>
<dbReference type="EMBL" id="BAAAES010000004">
    <property type="protein sequence ID" value="GAA0660881.1"/>
    <property type="molecule type" value="Genomic_DNA"/>
</dbReference>
<dbReference type="Pfam" id="PF11162">
    <property type="entry name" value="DUF2946"/>
    <property type="match status" value="1"/>
</dbReference>
<name>A0ABP3SRY4_9SPHN</name>
<sequence>MTAIRRLSLQHRTLALWLALVVLAVKLLVPAGFMVGVVDGRVSLQICSGFGPVTAAPMPHHAMAPAAMPDHMSGAHGKADGHPAADMPCPFTALAHGVAMPVDAVLLAVALAFVLALGFAAVRRVMPRTRPFLRPFLRGPPFSA</sequence>
<keyword evidence="3" id="KW-1185">Reference proteome</keyword>
<protein>
    <recommendedName>
        <fullName evidence="4">DUF2946 domain-containing protein</fullName>
    </recommendedName>
</protein>
<keyword evidence="1" id="KW-0472">Membrane</keyword>
<dbReference type="Proteomes" id="UP001500238">
    <property type="component" value="Unassembled WGS sequence"/>
</dbReference>
<organism evidence="2 3">
    <name type="scientific">Sphingomonas insulae</name>
    <dbReference type="NCBI Taxonomy" id="424800"/>
    <lineage>
        <taxon>Bacteria</taxon>
        <taxon>Pseudomonadati</taxon>
        <taxon>Pseudomonadota</taxon>
        <taxon>Alphaproteobacteria</taxon>
        <taxon>Sphingomonadales</taxon>
        <taxon>Sphingomonadaceae</taxon>
        <taxon>Sphingomonas</taxon>
    </lineage>
</organism>
<keyword evidence="1" id="KW-0812">Transmembrane</keyword>
<accession>A0ABP3SRY4</accession>
<reference evidence="3" key="1">
    <citation type="journal article" date="2019" name="Int. J. Syst. Evol. Microbiol.">
        <title>The Global Catalogue of Microorganisms (GCM) 10K type strain sequencing project: providing services to taxonomists for standard genome sequencing and annotation.</title>
        <authorList>
            <consortium name="The Broad Institute Genomics Platform"/>
            <consortium name="The Broad Institute Genome Sequencing Center for Infectious Disease"/>
            <person name="Wu L."/>
            <person name="Ma J."/>
        </authorList>
    </citation>
    <scope>NUCLEOTIDE SEQUENCE [LARGE SCALE GENOMIC DNA]</scope>
    <source>
        <strain evidence="3">JCM 14603</strain>
    </source>
</reference>
<evidence type="ECO:0008006" key="4">
    <source>
        <dbReference type="Google" id="ProtNLM"/>
    </source>
</evidence>
<proteinExistence type="predicted"/>
<feature type="transmembrane region" description="Helical" evidence="1">
    <location>
        <begin position="104"/>
        <end position="122"/>
    </location>
</feature>
<evidence type="ECO:0000256" key="1">
    <source>
        <dbReference type="SAM" id="Phobius"/>
    </source>
</evidence>
<comment type="caution">
    <text evidence="2">The sequence shown here is derived from an EMBL/GenBank/DDBJ whole genome shotgun (WGS) entry which is preliminary data.</text>
</comment>
<gene>
    <name evidence="2" type="ORF">GCM10009102_06950</name>
</gene>
<dbReference type="RefSeq" id="WP_163958100.1">
    <property type="nucleotide sequence ID" value="NZ_BAAAES010000004.1"/>
</dbReference>
<feature type="transmembrane region" description="Helical" evidence="1">
    <location>
        <begin position="14"/>
        <end position="35"/>
    </location>
</feature>
<evidence type="ECO:0000313" key="3">
    <source>
        <dbReference type="Proteomes" id="UP001500238"/>
    </source>
</evidence>
<dbReference type="InterPro" id="IPR021333">
    <property type="entry name" value="DUF2946"/>
</dbReference>